<dbReference type="OrthoDB" id="7686319at2759"/>
<dbReference type="Proteomes" id="UP000729913">
    <property type="component" value="Unassembled WGS sequence"/>
</dbReference>
<keyword evidence="1" id="KW-1133">Transmembrane helix</keyword>
<keyword evidence="1" id="KW-0812">Transmembrane</keyword>
<dbReference type="EMBL" id="JAAOIC020000065">
    <property type="protein sequence ID" value="KAG8034994.1"/>
    <property type="molecule type" value="Genomic_DNA"/>
</dbReference>
<keyword evidence="1" id="KW-0472">Membrane</keyword>
<evidence type="ECO:0000313" key="2">
    <source>
        <dbReference type="EMBL" id="KAG8034994.1"/>
    </source>
</evidence>
<accession>A0A8J5R1N6</accession>
<evidence type="ECO:0000256" key="1">
    <source>
        <dbReference type="SAM" id="Phobius"/>
    </source>
</evidence>
<reference evidence="2" key="1">
    <citation type="submission" date="2020-03" db="EMBL/GenBank/DDBJ databases">
        <authorList>
            <person name="Chebbi M.A."/>
            <person name="Drezen J.M."/>
        </authorList>
    </citation>
    <scope>NUCLEOTIDE SEQUENCE</scope>
    <source>
        <tissue evidence="2">Whole body</tissue>
    </source>
</reference>
<gene>
    <name evidence="2" type="ORF">G9C98_005416</name>
</gene>
<keyword evidence="3" id="KW-1185">Reference proteome</keyword>
<proteinExistence type="predicted"/>
<organism evidence="2 3">
    <name type="scientific">Cotesia typhae</name>
    <dbReference type="NCBI Taxonomy" id="2053667"/>
    <lineage>
        <taxon>Eukaryota</taxon>
        <taxon>Metazoa</taxon>
        <taxon>Ecdysozoa</taxon>
        <taxon>Arthropoda</taxon>
        <taxon>Hexapoda</taxon>
        <taxon>Insecta</taxon>
        <taxon>Pterygota</taxon>
        <taxon>Neoptera</taxon>
        <taxon>Endopterygota</taxon>
        <taxon>Hymenoptera</taxon>
        <taxon>Apocrita</taxon>
        <taxon>Ichneumonoidea</taxon>
        <taxon>Braconidae</taxon>
        <taxon>Microgastrinae</taxon>
        <taxon>Cotesia</taxon>
    </lineage>
</organism>
<name>A0A8J5R1N6_9HYME</name>
<dbReference type="AlphaFoldDB" id="A0A8J5R1N6"/>
<protein>
    <submittedName>
        <fullName evidence="2">Uncharacterized protein</fullName>
    </submittedName>
</protein>
<feature type="transmembrane region" description="Helical" evidence="1">
    <location>
        <begin position="6"/>
        <end position="29"/>
    </location>
</feature>
<evidence type="ECO:0000313" key="3">
    <source>
        <dbReference type="Proteomes" id="UP000729913"/>
    </source>
</evidence>
<comment type="caution">
    <text evidence="2">The sequence shown here is derived from an EMBL/GenBank/DDBJ whole genome shotgun (WGS) entry which is preliminary data.</text>
</comment>
<reference evidence="2" key="2">
    <citation type="submission" date="2021-04" db="EMBL/GenBank/DDBJ databases">
        <title>Genome-wide patterns of bracovirus chromosomal integration into multiple host tissues during parasitism.</title>
        <authorList>
            <person name="Chebbi M.A.C."/>
        </authorList>
    </citation>
    <scope>NUCLEOTIDE SEQUENCE</scope>
    <source>
        <tissue evidence="2">Whole body</tissue>
    </source>
</reference>
<sequence length="261" mass="30781">MEDDDGKSIISFGVIIGLLVITVLIIYIYSRKKDDVMIELKDILGYLNKETSKISDTDFKRIKIFERDRRIYLTKSSLDWKNDSNIFIEVCDFAVRLLKLYHQDPAVGIYMTVANDILRKINDLVLQPHNYDIIRIAQGTNWTVFLHLLNLLNTFEYLAHEDFSISRKICHEQILELVPECTRLHSGELVIDEKAIYTTTVRLLTNFLFDKELYQADIVNNKAMKILKDKFDILEKSKDKKIHFIFYNTYKSFYNVFRSLN</sequence>